<dbReference type="PANTHER" id="PTHR42760">
    <property type="entry name" value="SHORT-CHAIN DEHYDROGENASES/REDUCTASES FAMILY MEMBER"/>
    <property type="match status" value="1"/>
</dbReference>
<feature type="domain" description="Ketoreductase" evidence="5">
    <location>
        <begin position="12"/>
        <end position="184"/>
    </location>
</feature>
<dbReference type="InterPro" id="IPR057326">
    <property type="entry name" value="KR_dom"/>
</dbReference>
<sequence>MNTISPNQFEGKVALVAGGAQGIGAAVARKLAREGAAVAVLDVKAGAVEEMAATLRASGINAIGIAVDVADSVAVNEAVARVRRELGEIDVLVNVAGILRMGSILDYSDADWEQTFAVNAGGVFRLCRAVAAGMVERKRGTIVTVASNASTVPRMQMGAYAASKAASTQFMRCLGLELAQYGIRCNVVSPGSTDTEMQRQLWNGVDGSQAVIGGSLETFRLGIPLKRIATPDDIADTVLYLASDSARHITMHDLRIDGGATLGA</sequence>
<dbReference type="EMBL" id="CP065053">
    <property type="protein sequence ID" value="QPI49440.1"/>
    <property type="molecule type" value="Genomic_DNA"/>
</dbReference>
<gene>
    <name evidence="6" type="ORF">IV454_29060</name>
</gene>
<organism evidence="6 7">
    <name type="scientific">Massilia antarctica</name>
    <dbReference type="NCBI Taxonomy" id="2765360"/>
    <lineage>
        <taxon>Bacteria</taxon>
        <taxon>Pseudomonadati</taxon>
        <taxon>Pseudomonadota</taxon>
        <taxon>Betaproteobacteria</taxon>
        <taxon>Burkholderiales</taxon>
        <taxon>Oxalobacteraceae</taxon>
        <taxon>Telluria group</taxon>
        <taxon>Massilia</taxon>
    </lineage>
</organism>
<keyword evidence="2 6" id="KW-0560">Oxidoreductase</keyword>
<protein>
    <recommendedName>
        <fullName evidence="3">2,3-dihydro-2,3-dihydroxybenzoate dehydrogenase</fullName>
        <ecNumber evidence="3">1.3.1.28</ecNumber>
    </recommendedName>
</protein>
<reference evidence="6 7" key="1">
    <citation type="submission" date="2020-11" db="EMBL/GenBank/DDBJ databases">
        <authorList>
            <person name="Sun Q."/>
        </authorList>
    </citation>
    <scope>NUCLEOTIDE SEQUENCE [LARGE SCALE GENOMIC DNA]</scope>
    <source>
        <strain evidence="6 7">P8398</strain>
    </source>
</reference>
<name>A0AA48WBC5_9BURK</name>
<evidence type="ECO:0000256" key="1">
    <source>
        <dbReference type="ARBA" id="ARBA00006484"/>
    </source>
</evidence>
<dbReference type="PRINTS" id="PR01397">
    <property type="entry name" value="DHBDHDRGNASE"/>
</dbReference>
<evidence type="ECO:0000313" key="7">
    <source>
        <dbReference type="Proteomes" id="UP000662888"/>
    </source>
</evidence>
<dbReference type="EC" id="1.3.1.28" evidence="3"/>
<dbReference type="PROSITE" id="PS00061">
    <property type="entry name" value="ADH_SHORT"/>
    <property type="match status" value="1"/>
</dbReference>
<evidence type="ECO:0000259" key="5">
    <source>
        <dbReference type="SMART" id="SM00822"/>
    </source>
</evidence>
<dbReference type="InterPro" id="IPR020904">
    <property type="entry name" value="Sc_DH/Rdtase_CS"/>
</dbReference>
<keyword evidence="7" id="KW-1185">Reference proteome</keyword>
<dbReference type="NCBIfam" id="NF006074">
    <property type="entry name" value="PRK08220.1"/>
    <property type="match status" value="1"/>
</dbReference>
<dbReference type="GO" id="GO:0008667">
    <property type="term" value="F:2,3-dihydro-2,3-dihydroxybenzoate dehydrogenase activity"/>
    <property type="evidence" value="ECO:0007669"/>
    <property type="project" value="UniProtKB-EC"/>
</dbReference>
<dbReference type="Pfam" id="PF00106">
    <property type="entry name" value="adh_short"/>
    <property type="match status" value="1"/>
</dbReference>
<dbReference type="RefSeq" id="WP_206089121.1">
    <property type="nucleotide sequence ID" value="NZ_CP065053.1"/>
</dbReference>
<dbReference type="PRINTS" id="PR00080">
    <property type="entry name" value="SDRFAMILY"/>
</dbReference>
<evidence type="ECO:0000256" key="4">
    <source>
        <dbReference type="RuleBase" id="RU000363"/>
    </source>
</evidence>
<dbReference type="InterPro" id="IPR036291">
    <property type="entry name" value="NAD(P)-bd_dom_sf"/>
</dbReference>
<dbReference type="InterPro" id="IPR002347">
    <property type="entry name" value="SDR_fam"/>
</dbReference>
<accession>A0AA48WBC5</accession>
<evidence type="ECO:0000256" key="3">
    <source>
        <dbReference type="NCBIfam" id="TIGR04316"/>
    </source>
</evidence>
<comment type="similarity">
    <text evidence="1 4">Belongs to the short-chain dehydrogenases/reductases (SDR) family.</text>
</comment>
<evidence type="ECO:0000313" key="6">
    <source>
        <dbReference type="EMBL" id="QPI49440.1"/>
    </source>
</evidence>
<dbReference type="SMART" id="SM00822">
    <property type="entry name" value="PKS_KR"/>
    <property type="match status" value="1"/>
</dbReference>
<dbReference type="PANTHER" id="PTHR42760:SF115">
    <property type="entry name" value="3-OXOACYL-[ACYL-CARRIER-PROTEIN] REDUCTASE FABG"/>
    <property type="match status" value="1"/>
</dbReference>
<dbReference type="InterPro" id="IPR003560">
    <property type="entry name" value="DHB_DH"/>
</dbReference>
<proteinExistence type="inferred from homology"/>
<evidence type="ECO:0000256" key="2">
    <source>
        <dbReference type="ARBA" id="ARBA00023002"/>
    </source>
</evidence>
<dbReference type="SUPFAM" id="SSF51735">
    <property type="entry name" value="NAD(P)-binding Rossmann-fold domains"/>
    <property type="match status" value="1"/>
</dbReference>
<dbReference type="Gene3D" id="3.40.50.720">
    <property type="entry name" value="NAD(P)-binding Rossmann-like Domain"/>
    <property type="match status" value="1"/>
</dbReference>
<dbReference type="NCBIfam" id="TIGR04316">
    <property type="entry name" value="dhbA_paeA"/>
    <property type="match status" value="1"/>
</dbReference>
<dbReference type="Proteomes" id="UP000662888">
    <property type="component" value="Chromosome"/>
</dbReference>